<dbReference type="Gene3D" id="1.20.1250.20">
    <property type="entry name" value="MFS general substrate transporter like domains"/>
    <property type="match status" value="2"/>
</dbReference>
<dbReference type="GO" id="GO:0005886">
    <property type="term" value="C:plasma membrane"/>
    <property type="evidence" value="ECO:0007669"/>
    <property type="project" value="UniProtKB-SubCell"/>
</dbReference>
<dbReference type="Proteomes" id="UP000199040">
    <property type="component" value="Unassembled WGS sequence"/>
</dbReference>
<evidence type="ECO:0000313" key="9">
    <source>
        <dbReference type="Proteomes" id="UP000199040"/>
    </source>
</evidence>
<sequence>MNMTASSSLRIVLPGLILTGVCYGLARFAYGLFLPGMRDTVGMTPTIAGVIGSGSYLGYCVAIILSMLLVERLGPRRVALMAGLAASLGMAMIAVSPSPWALSFAVLFAGMSTGLASPPLADVVARAIPLRGQARANTLISSGTSVGIALSGAVALVAAEQWRSAYLLFTVMAVATTFWLARSMPRTQGGNRHSAIRSKAPGHGLWRRDALPLIYAATGMGFASTAYWVFAGEVVVEVGGLSRENISLLWVVMGIAGLLGGAGGDLIRRLGVTTVHRLFLVMLAAATLGLALFPGSLATALGSAALLGVAYMMLAGTYLVWGVNVYSDRPAIGLGLPFLMIAVGQVIGAPVAGALMESTSARFTFAAFASVAILTMAVAYRNESAQDYPQEQEAA</sequence>
<feature type="transmembrane region" description="Helical" evidence="6">
    <location>
        <begin position="46"/>
        <end position="70"/>
    </location>
</feature>
<evidence type="ECO:0000256" key="1">
    <source>
        <dbReference type="ARBA" id="ARBA00004651"/>
    </source>
</evidence>
<name>A0A1I2YPJ1_9GAMM</name>
<evidence type="ECO:0000256" key="3">
    <source>
        <dbReference type="ARBA" id="ARBA00022692"/>
    </source>
</evidence>
<feature type="transmembrane region" description="Helical" evidence="6">
    <location>
        <begin position="136"/>
        <end position="158"/>
    </location>
</feature>
<gene>
    <name evidence="8" type="ORF">SAMN04487959_10261</name>
</gene>
<evidence type="ECO:0000256" key="2">
    <source>
        <dbReference type="ARBA" id="ARBA00022475"/>
    </source>
</evidence>
<feature type="transmembrane region" description="Helical" evidence="6">
    <location>
        <begin position="333"/>
        <end position="355"/>
    </location>
</feature>
<evidence type="ECO:0000256" key="5">
    <source>
        <dbReference type="ARBA" id="ARBA00023136"/>
    </source>
</evidence>
<dbReference type="EMBL" id="FOPY01000002">
    <property type="protein sequence ID" value="SFH27465.1"/>
    <property type="molecule type" value="Genomic_DNA"/>
</dbReference>
<dbReference type="GO" id="GO:0022857">
    <property type="term" value="F:transmembrane transporter activity"/>
    <property type="evidence" value="ECO:0007669"/>
    <property type="project" value="InterPro"/>
</dbReference>
<protein>
    <submittedName>
        <fullName evidence="8">Predicted arabinose efflux permease, MFS family</fullName>
    </submittedName>
</protein>
<accession>A0A1I2YPJ1</accession>
<keyword evidence="3 6" id="KW-0812">Transmembrane</keyword>
<reference evidence="8 9" key="1">
    <citation type="submission" date="2016-10" db="EMBL/GenBank/DDBJ databases">
        <authorList>
            <person name="de Groot N.N."/>
        </authorList>
    </citation>
    <scope>NUCLEOTIDE SEQUENCE [LARGE SCALE GENOMIC DNA]</scope>
    <source>
        <strain evidence="8 9">CGMCC 1.6848</strain>
    </source>
</reference>
<dbReference type="PANTHER" id="PTHR43124">
    <property type="entry name" value="PURINE EFFLUX PUMP PBUE"/>
    <property type="match status" value="1"/>
</dbReference>
<feature type="transmembrane region" description="Helical" evidence="6">
    <location>
        <begin position="213"/>
        <end position="236"/>
    </location>
</feature>
<feature type="domain" description="Major facilitator superfamily (MFS) profile" evidence="7">
    <location>
        <begin position="8"/>
        <end position="387"/>
    </location>
</feature>
<keyword evidence="9" id="KW-1185">Reference proteome</keyword>
<feature type="transmembrane region" description="Helical" evidence="6">
    <location>
        <begin position="279"/>
        <end position="297"/>
    </location>
</feature>
<dbReference type="SUPFAM" id="SSF103473">
    <property type="entry name" value="MFS general substrate transporter"/>
    <property type="match status" value="1"/>
</dbReference>
<dbReference type="InterPro" id="IPR020846">
    <property type="entry name" value="MFS_dom"/>
</dbReference>
<evidence type="ECO:0000256" key="6">
    <source>
        <dbReference type="SAM" id="Phobius"/>
    </source>
</evidence>
<comment type="subcellular location">
    <subcellularLocation>
        <location evidence="1">Cell membrane</location>
        <topology evidence="1">Multi-pass membrane protein</topology>
    </subcellularLocation>
</comment>
<evidence type="ECO:0000259" key="7">
    <source>
        <dbReference type="PROSITE" id="PS50850"/>
    </source>
</evidence>
<feature type="transmembrane region" description="Helical" evidence="6">
    <location>
        <begin position="101"/>
        <end position="124"/>
    </location>
</feature>
<dbReference type="AlphaFoldDB" id="A0A1I2YPJ1"/>
<evidence type="ECO:0000256" key="4">
    <source>
        <dbReference type="ARBA" id="ARBA00022989"/>
    </source>
</evidence>
<evidence type="ECO:0000313" key="8">
    <source>
        <dbReference type="EMBL" id="SFH27465.1"/>
    </source>
</evidence>
<feature type="transmembrane region" description="Helical" evidence="6">
    <location>
        <begin position="303"/>
        <end position="321"/>
    </location>
</feature>
<dbReference type="PROSITE" id="PS50850">
    <property type="entry name" value="MFS"/>
    <property type="match status" value="1"/>
</dbReference>
<dbReference type="STRING" id="442341.SAMN04487959_10261"/>
<feature type="transmembrane region" description="Helical" evidence="6">
    <location>
        <begin position="12"/>
        <end position="34"/>
    </location>
</feature>
<feature type="transmembrane region" description="Helical" evidence="6">
    <location>
        <begin position="77"/>
        <end position="95"/>
    </location>
</feature>
<dbReference type="InterPro" id="IPR050189">
    <property type="entry name" value="MFS_Efflux_Transporters"/>
</dbReference>
<dbReference type="InterPro" id="IPR011701">
    <property type="entry name" value="MFS"/>
</dbReference>
<keyword evidence="4 6" id="KW-1133">Transmembrane helix</keyword>
<organism evidence="8 9">
    <name type="scientific">Modicisalibacter xianhensis</name>
    <dbReference type="NCBI Taxonomy" id="442341"/>
    <lineage>
        <taxon>Bacteria</taxon>
        <taxon>Pseudomonadati</taxon>
        <taxon>Pseudomonadota</taxon>
        <taxon>Gammaproteobacteria</taxon>
        <taxon>Oceanospirillales</taxon>
        <taxon>Halomonadaceae</taxon>
        <taxon>Modicisalibacter</taxon>
    </lineage>
</organism>
<dbReference type="Pfam" id="PF07690">
    <property type="entry name" value="MFS_1"/>
    <property type="match status" value="1"/>
</dbReference>
<dbReference type="InterPro" id="IPR036259">
    <property type="entry name" value="MFS_trans_sf"/>
</dbReference>
<feature type="transmembrane region" description="Helical" evidence="6">
    <location>
        <begin position="164"/>
        <end position="181"/>
    </location>
</feature>
<dbReference type="PANTHER" id="PTHR43124:SF3">
    <property type="entry name" value="CHLORAMPHENICOL EFFLUX PUMP RV0191"/>
    <property type="match status" value="1"/>
</dbReference>
<keyword evidence="2" id="KW-1003">Cell membrane</keyword>
<feature type="transmembrane region" description="Helical" evidence="6">
    <location>
        <begin position="248"/>
        <end position="267"/>
    </location>
</feature>
<feature type="transmembrane region" description="Helical" evidence="6">
    <location>
        <begin position="361"/>
        <end position="380"/>
    </location>
</feature>
<keyword evidence="5 6" id="KW-0472">Membrane</keyword>
<proteinExistence type="predicted"/>